<sequence length="288" mass="32481">MAFQKIFTIDPGIAVAQIVEEGGLNDSEIESMLYAEGNEGNLIPHRIIKYQRLKNFGELRGWRIMRIAVIPSLQDKGLGSLLLNKVTEIALNYSLDWVGSSFVSELKVLNFWLRNGFTPVYLASRKNEGLGGYSIIVLKGMSEKGKSITSFLSANLKDKILRTSHQVYFNVSPLVLVKILRSTPSIEYGNISDLYKAKIISYLNGILPYNSVSEAIHALATKYFFENKFDIDDVLLASLFARTFQGKSWYHAGLSLGLKPRQVEENMKSAISQIFSKYYNSFEDFAIF</sequence>
<dbReference type="AlphaFoldDB" id="Q977W4"/>
<dbReference type="Gene3D" id="3.40.630.30">
    <property type="match status" value="1"/>
</dbReference>
<protein>
    <recommendedName>
        <fullName evidence="1">N-acetyltransferase domain-containing protein</fullName>
    </recommendedName>
</protein>
<evidence type="ECO:0000259" key="1">
    <source>
        <dbReference type="PROSITE" id="PS51186"/>
    </source>
</evidence>
<feature type="domain" description="N-acetyltransferase" evidence="1">
    <location>
        <begin position="1"/>
        <end position="140"/>
    </location>
</feature>
<dbReference type="PANTHER" id="PTHR10925">
    <property type="entry name" value="N-ACETYLTRANSFERASE 10"/>
    <property type="match status" value="1"/>
</dbReference>
<dbReference type="GO" id="GO:1990883">
    <property type="term" value="F:18S rRNA cytidine N-acetyltransferase activity"/>
    <property type="evidence" value="ECO:0007669"/>
    <property type="project" value="TreeGrafter"/>
</dbReference>
<dbReference type="InterPro" id="IPR000182">
    <property type="entry name" value="GNAT_dom"/>
</dbReference>
<dbReference type="CDD" id="cd04301">
    <property type="entry name" value="NAT_SF"/>
    <property type="match status" value="1"/>
</dbReference>
<dbReference type="Pfam" id="PF13718">
    <property type="entry name" value="GNAT_acetyltr_2"/>
    <property type="match status" value="1"/>
</dbReference>
<dbReference type="InterPro" id="IPR032672">
    <property type="entry name" value="TmcA/NAT10/Kre33"/>
</dbReference>
<dbReference type="EMBL" id="AF267286">
    <property type="protein sequence ID" value="AAK58571.1"/>
    <property type="molecule type" value="Genomic_DNA"/>
</dbReference>
<dbReference type="PANTHER" id="PTHR10925:SF5">
    <property type="entry name" value="RNA CYTIDINE ACETYLTRANSFERASE"/>
    <property type="match status" value="1"/>
</dbReference>
<dbReference type="InterPro" id="IPR016181">
    <property type="entry name" value="Acyl_CoA_acyltransferase"/>
</dbReference>
<dbReference type="PROSITE" id="PS51186">
    <property type="entry name" value="GNAT"/>
    <property type="match status" value="1"/>
</dbReference>
<dbReference type="GO" id="GO:0000049">
    <property type="term" value="F:tRNA binding"/>
    <property type="evidence" value="ECO:0007669"/>
    <property type="project" value="TreeGrafter"/>
</dbReference>
<proteinExistence type="predicted"/>
<dbReference type="GO" id="GO:1904812">
    <property type="term" value="P:rRNA acetylation involved in maturation of SSU-rRNA"/>
    <property type="evidence" value="ECO:0007669"/>
    <property type="project" value="TreeGrafter"/>
</dbReference>
<dbReference type="SUPFAM" id="SSF55729">
    <property type="entry name" value="Acyl-CoA N-acyltransferases (Nat)"/>
    <property type="match status" value="1"/>
</dbReference>
<accession>Q977W4</accession>
<name>Q977W4_9CREN</name>
<reference evidence="2" key="1">
    <citation type="journal article" date="2000" name="FEMS Microbiol. Lett.">
        <title>Cloning and heterologous expression of a sulfur oxygenase/reductase gene from the thermoacidophilic archaeon Acidianus sp. S5 in Escherichia coli.</title>
        <authorList>
            <person name="He Z."/>
            <person name="Li Y."/>
            <person name="Zhou P."/>
            <person name="Liu S."/>
        </authorList>
    </citation>
    <scope>NUCLEOTIDE SEQUENCE</scope>
    <source>
        <strain evidence="2">S5</strain>
    </source>
</reference>
<evidence type="ECO:0000313" key="2">
    <source>
        <dbReference type="EMBL" id="AAK58571.1"/>
    </source>
</evidence>
<organism evidence="2">
    <name type="scientific">Acidianus tengchongensis</name>
    <dbReference type="NCBI Taxonomy" id="146920"/>
    <lineage>
        <taxon>Archaea</taxon>
        <taxon>Thermoproteota</taxon>
        <taxon>Thermoprotei</taxon>
        <taxon>Sulfolobales</taxon>
        <taxon>Sulfolobaceae</taxon>
        <taxon>Acidianus</taxon>
    </lineage>
</organism>